<evidence type="ECO:0000256" key="2">
    <source>
        <dbReference type="ARBA" id="ARBA00022602"/>
    </source>
</evidence>
<keyword evidence="3" id="KW-0808">Transferase</keyword>
<comment type="similarity">
    <text evidence="1">Belongs to the protein prenyltransferase subunit alpha family.</text>
</comment>
<keyword evidence="2" id="KW-0637">Prenyltransferase</keyword>
<dbReference type="EMBL" id="JAQGDS010000003">
    <property type="protein sequence ID" value="KAJ6261783.1"/>
    <property type="molecule type" value="Genomic_DNA"/>
</dbReference>
<dbReference type="Pfam" id="PF01239">
    <property type="entry name" value="PPTA"/>
    <property type="match status" value="2"/>
</dbReference>
<name>A0AAD6IZT1_DREDA</name>
<dbReference type="Proteomes" id="UP001221413">
    <property type="component" value="Unassembled WGS sequence"/>
</dbReference>
<dbReference type="GO" id="GO:0008318">
    <property type="term" value="F:protein prenyltransferase activity"/>
    <property type="evidence" value="ECO:0007669"/>
    <property type="project" value="InterPro"/>
</dbReference>
<evidence type="ECO:0000256" key="1">
    <source>
        <dbReference type="ARBA" id="ARBA00006734"/>
    </source>
</evidence>
<evidence type="ECO:0000313" key="6">
    <source>
        <dbReference type="Proteomes" id="UP001221413"/>
    </source>
</evidence>
<sequence>MTWTFVSGRVRLQTTLKIQHHRPSTGSIEMADSAAGDEGVRREVYERVTTFFLRHRYEEVQIEFLPFYPVPDGYIYTEATSVGIPKSSLLKAFQHAHKLFFDTLQSSSPSRSQSSLSVLLAASNVLLLHDSEHLTAINTRKRLLLSAFPPASPLATSAAAVTAPRPQSQGQGHSQAVQHEPPLVTPYTELTFLNSLLTSPLHRHTKSPHLWSHRRWLLTTYPSLIRPVAPGSHPDVAAKAARKWARKEISTLLRAAEAHPKNYYAWTFARWLASAQDVRFNHEDLVGWCIKHTGDVSGWSFLAWLWIAERDRFRYCWSQASQSSASQPGGQAARMAMEHSDTVAQRYNQLLRVIKYSHEIAPGHESLWRFVRGVLTQDILAGEHAALIVGMLRDWDRAEWPSRVADDIVRERVLLRELVRELDRRMLQMQVQSHAGGGGGGVDAEMVDRPP</sequence>
<reference evidence="5" key="1">
    <citation type="submission" date="2023-01" db="EMBL/GenBank/DDBJ databases">
        <title>The chitinases involved in constricting ring structure development in the nematode-trapping fungus Drechslerella dactyloides.</title>
        <authorList>
            <person name="Wang R."/>
            <person name="Zhang L."/>
            <person name="Tang P."/>
            <person name="Li S."/>
            <person name="Liang L."/>
        </authorList>
    </citation>
    <scope>NUCLEOTIDE SEQUENCE</scope>
    <source>
        <strain evidence="5">YMF1.00031</strain>
    </source>
</reference>
<evidence type="ECO:0000256" key="4">
    <source>
        <dbReference type="ARBA" id="ARBA00022737"/>
    </source>
</evidence>
<evidence type="ECO:0000313" key="5">
    <source>
        <dbReference type="EMBL" id="KAJ6261783.1"/>
    </source>
</evidence>
<dbReference type="PANTHER" id="PTHR11129">
    <property type="entry name" value="PROTEIN FARNESYLTRANSFERASE ALPHA SUBUNIT/RAB GERANYLGERANYL TRANSFERASE ALPHA SUBUNIT"/>
    <property type="match status" value="1"/>
</dbReference>
<dbReference type="Gene3D" id="1.25.40.120">
    <property type="entry name" value="Protein prenylyltransferase"/>
    <property type="match status" value="1"/>
</dbReference>
<dbReference type="AlphaFoldDB" id="A0AAD6IZT1"/>
<keyword evidence="4" id="KW-0677">Repeat</keyword>
<evidence type="ECO:0000256" key="3">
    <source>
        <dbReference type="ARBA" id="ARBA00022679"/>
    </source>
</evidence>
<dbReference type="SUPFAM" id="SSF48439">
    <property type="entry name" value="Protein prenylyltransferase"/>
    <property type="match status" value="1"/>
</dbReference>
<evidence type="ECO:0008006" key="7">
    <source>
        <dbReference type="Google" id="ProtNLM"/>
    </source>
</evidence>
<dbReference type="GO" id="GO:0005737">
    <property type="term" value="C:cytoplasm"/>
    <property type="evidence" value="ECO:0007669"/>
    <property type="project" value="TreeGrafter"/>
</dbReference>
<protein>
    <recommendedName>
        <fullName evidence="7">Protein prenyltransferase</fullName>
    </recommendedName>
</protein>
<gene>
    <name evidence="5" type="ORF">Dda_2582</name>
</gene>
<dbReference type="InterPro" id="IPR002088">
    <property type="entry name" value="Prenyl_trans_a"/>
</dbReference>
<comment type="caution">
    <text evidence="5">The sequence shown here is derived from an EMBL/GenBank/DDBJ whole genome shotgun (WGS) entry which is preliminary data.</text>
</comment>
<dbReference type="PANTHER" id="PTHR11129:SF3">
    <property type="entry name" value="PROTEIN PRENYLTRANSFERASE ALPHA SUBUNIT REPEAT-CONTAINING PROTEIN 1"/>
    <property type="match status" value="1"/>
</dbReference>
<keyword evidence="6" id="KW-1185">Reference proteome</keyword>
<proteinExistence type="inferred from homology"/>
<organism evidence="5 6">
    <name type="scientific">Drechslerella dactyloides</name>
    <name type="common">Nematode-trapping fungus</name>
    <name type="synonym">Arthrobotrys dactyloides</name>
    <dbReference type="NCBI Taxonomy" id="74499"/>
    <lineage>
        <taxon>Eukaryota</taxon>
        <taxon>Fungi</taxon>
        <taxon>Dikarya</taxon>
        <taxon>Ascomycota</taxon>
        <taxon>Pezizomycotina</taxon>
        <taxon>Orbiliomycetes</taxon>
        <taxon>Orbiliales</taxon>
        <taxon>Orbiliaceae</taxon>
        <taxon>Drechslerella</taxon>
    </lineage>
</organism>
<accession>A0AAD6IZT1</accession>